<gene>
    <name evidence="1" type="ORF">MENTE1834_LOCUS46335</name>
</gene>
<keyword evidence="2" id="KW-1185">Reference proteome</keyword>
<reference evidence="1" key="1">
    <citation type="submission" date="2023-11" db="EMBL/GenBank/DDBJ databases">
        <authorList>
            <person name="Poullet M."/>
        </authorList>
    </citation>
    <scope>NUCLEOTIDE SEQUENCE</scope>
    <source>
        <strain evidence="1">E1834</strain>
    </source>
</reference>
<proteinExistence type="predicted"/>
<sequence length="92" mass="10425">MPIEMLNKVPCVDCNSGPLCNTETFFEKQVFCLEKLANETKIIKGAKVCRDKCFVARNFTTGNGTLQLDTILYTQYKIDHYRQLACHCVSAV</sequence>
<evidence type="ECO:0000313" key="1">
    <source>
        <dbReference type="EMBL" id="CAK5118708.1"/>
    </source>
</evidence>
<name>A0ACB1B244_MELEN</name>
<accession>A0ACB1B244</accession>
<organism evidence="1 2">
    <name type="scientific">Meloidogyne enterolobii</name>
    <name type="common">Root-knot nematode worm</name>
    <name type="synonym">Meloidogyne mayaguensis</name>
    <dbReference type="NCBI Taxonomy" id="390850"/>
    <lineage>
        <taxon>Eukaryota</taxon>
        <taxon>Metazoa</taxon>
        <taxon>Ecdysozoa</taxon>
        <taxon>Nematoda</taxon>
        <taxon>Chromadorea</taxon>
        <taxon>Rhabditida</taxon>
        <taxon>Tylenchina</taxon>
        <taxon>Tylenchomorpha</taxon>
        <taxon>Tylenchoidea</taxon>
        <taxon>Meloidogynidae</taxon>
        <taxon>Meloidogyninae</taxon>
        <taxon>Meloidogyne</taxon>
    </lineage>
</organism>
<dbReference type="EMBL" id="CAVMJV010000165">
    <property type="protein sequence ID" value="CAK5118708.1"/>
    <property type="molecule type" value="Genomic_DNA"/>
</dbReference>
<evidence type="ECO:0000313" key="2">
    <source>
        <dbReference type="Proteomes" id="UP001497535"/>
    </source>
</evidence>
<protein>
    <submittedName>
        <fullName evidence="1">Uncharacterized protein</fullName>
    </submittedName>
</protein>
<dbReference type="Proteomes" id="UP001497535">
    <property type="component" value="Unassembled WGS sequence"/>
</dbReference>
<comment type="caution">
    <text evidence="1">The sequence shown here is derived from an EMBL/GenBank/DDBJ whole genome shotgun (WGS) entry which is preliminary data.</text>
</comment>